<accession>K2S2X2</accession>
<feature type="region of interest" description="Disordered" evidence="2">
    <location>
        <begin position="1"/>
        <end position="146"/>
    </location>
</feature>
<dbReference type="VEuPathDB" id="FungiDB:MPH_03240"/>
<feature type="compositionally biased region" description="Basic and acidic residues" evidence="2">
    <location>
        <begin position="52"/>
        <end position="68"/>
    </location>
</feature>
<evidence type="ECO:0000313" key="4">
    <source>
        <dbReference type="Proteomes" id="UP000007129"/>
    </source>
</evidence>
<feature type="coiled-coil region" evidence="1">
    <location>
        <begin position="710"/>
        <end position="766"/>
    </location>
</feature>
<feature type="compositionally biased region" description="Basic and acidic residues" evidence="2">
    <location>
        <begin position="11"/>
        <end position="45"/>
    </location>
</feature>
<dbReference type="OrthoDB" id="10639638at2759"/>
<gene>
    <name evidence="3" type="ORF">MPH_03240</name>
</gene>
<protein>
    <submittedName>
        <fullName evidence="3">Uncharacterized protein</fullName>
    </submittedName>
</protein>
<dbReference type="AlphaFoldDB" id="K2S2X2"/>
<feature type="compositionally biased region" description="Basic and acidic residues" evidence="2">
    <location>
        <begin position="357"/>
        <end position="367"/>
    </location>
</feature>
<dbReference type="Proteomes" id="UP000007129">
    <property type="component" value="Unassembled WGS sequence"/>
</dbReference>
<evidence type="ECO:0000313" key="3">
    <source>
        <dbReference type="EMBL" id="EKG19377.1"/>
    </source>
</evidence>
<dbReference type="EMBL" id="AHHD01000163">
    <property type="protein sequence ID" value="EKG19377.1"/>
    <property type="molecule type" value="Genomic_DNA"/>
</dbReference>
<feature type="compositionally biased region" description="Basic and acidic residues" evidence="2">
    <location>
        <begin position="111"/>
        <end position="120"/>
    </location>
</feature>
<dbReference type="InParanoid" id="K2S2X2"/>
<evidence type="ECO:0000256" key="1">
    <source>
        <dbReference type="SAM" id="Coils"/>
    </source>
</evidence>
<organism evidence="3 4">
    <name type="scientific">Macrophomina phaseolina (strain MS6)</name>
    <name type="common">Charcoal rot fungus</name>
    <dbReference type="NCBI Taxonomy" id="1126212"/>
    <lineage>
        <taxon>Eukaryota</taxon>
        <taxon>Fungi</taxon>
        <taxon>Dikarya</taxon>
        <taxon>Ascomycota</taxon>
        <taxon>Pezizomycotina</taxon>
        <taxon>Dothideomycetes</taxon>
        <taxon>Dothideomycetes incertae sedis</taxon>
        <taxon>Botryosphaeriales</taxon>
        <taxon>Botryosphaeriaceae</taxon>
        <taxon>Macrophomina</taxon>
    </lineage>
</organism>
<name>K2S2X2_MACPH</name>
<feature type="region of interest" description="Disordered" evidence="2">
    <location>
        <begin position="326"/>
        <end position="367"/>
    </location>
</feature>
<sequence>MSPKYPSPQPERAKHGKDLVATGPKDDVSHNPFKEDGHSIRVHVDAEDEDDRGWAQDKQEQFRRKDLPPRPSSSKGFVSDEDSQAKMIEDDSGDEEFGYPLQPSSSPCSVYKEDRQHFSDIGKGSNKTDFQPDAQISDPTPSDTLRLRIPQPARLASTVSSPNPCSQARFPELPGREPRQPFNHNLAAKYLLDHKRAAVHRFTSERKPLRDELGGDFNKYILLGYREHSLRKSTSADDLDELPQEIVEEARDETNLEQPVPVLIQYDGSHRAVFPDIPPDPEGPVDQIRVEEFRIDFAAERGKREEFPIFPIALDLAEEIKTPKEILDRPRSAPPLVQPQSAFSDSSSDRDPDEEGEGPKGAKKAECEKRALEQRKLKKQREQKSREDFEIIKRYWKQSLDGFQPLRSEETGSHDRLKFLGRQQSHLYLFDQRVKVLSPRDIMKMNDKVQDAEGGVRFSFSAVSNHYQSDVKRRKWTEEEERAREWVVGYWITDHNRMKDAWEAERKQWKEKRDSWAAMWAKERNGHRKELASLTEAFEVERQRSNALLEDNYHLRAQRTDRTNKDSERHPETRLSLVLGDPVVLSPTSPTLPGWVTCNGGPGWVAPRTLELVVPKGMAITSPTSPDRPLRSLNTTSPDKEAASQGKVEQDPWQDVQEGTGSSVEERIALQHVEQCLRVQKSCHCCGNGSGTCRCQSQDEAGPETAWNELEKVKAQKNALVKKLARLEDRIMFDHALIAARDDDRLAKAQQLISTAADTVEKIQIELLARQIEMVSIKKALGMKTDDITISLTDISTRMMREPLYPTEEQEQRERLRGELVEELCTATGADVDEERQRAQLELAGFFFSGGRLAWRQRGDGTYRYEGQGRGARHM</sequence>
<comment type="caution">
    <text evidence="3">The sequence shown here is derived from an EMBL/GenBank/DDBJ whole genome shotgun (WGS) entry which is preliminary data.</text>
</comment>
<dbReference type="HOGENOM" id="CLU_328467_0_0_1"/>
<keyword evidence="1" id="KW-0175">Coiled coil</keyword>
<evidence type="ECO:0000256" key="2">
    <source>
        <dbReference type="SAM" id="MobiDB-lite"/>
    </source>
</evidence>
<proteinExistence type="predicted"/>
<reference evidence="3 4" key="1">
    <citation type="journal article" date="2012" name="BMC Genomics">
        <title>Tools to kill: Genome of one of the most destructive plant pathogenic fungi Macrophomina phaseolina.</title>
        <authorList>
            <person name="Islam M.S."/>
            <person name="Haque M.S."/>
            <person name="Islam M.M."/>
            <person name="Emdad E.M."/>
            <person name="Halim A."/>
            <person name="Hossen Q.M.M."/>
            <person name="Hossain M.Z."/>
            <person name="Ahmed B."/>
            <person name="Rahim S."/>
            <person name="Rahman M.S."/>
            <person name="Alam M.M."/>
            <person name="Hou S."/>
            <person name="Wan X."/>
            <person name="Saito J.A."/>
            <person name="Alam M."/>
        </authorList>
    </citation>
    <scope>NUCLEOTIDE SEQUENCE [LARGE SCALE GENOMIC DNA]</scope>
    <source>
        <strain evidence="3 4">MS6</strain>
    </source>
</reference>
<feature type="region of interest" description="Disordered" evidence="2">
    <location>
        <begin position="619"/>
        <end position="661"/>
    </location>
</feature>